<name>D6A718_STRV1</name>
<sequence length="117" mass="12916">MFPERLRQWPDGVRVCTHSFRPSRGLLRKRAARFAWFPAAVAQRPCSLRDGDPALAEHLIHTVTLSGARLSVFAAIEHANRRIRTLGATAHPTASWVVQAARNLVSTSRTPAVGRAI</sequence>
<evidence type="ECO:0008006" key="3">
    <source>
        <dbReference type="Google" id="ProtNLM"/>
    </source>
</evidence>
<dbReference type="Proteomes" id="UP000003824">
    <property type="component" value="Unassembled WGS sequence"/>
</dbReference>
<dbReference type="EMBL" id="DS999641">
    <property type="protein sequence ID" value="EFE71844.2"/>
    <property type="molecule type" value="Genomic_DNA"/>
</dbReference>
<proteinExistence type="predicted"/>
<evidence type="ECO:0000313" key="2">
    <source>
        <dbReference type="Proteomes" id="UP000003824"/>
    </source>
</evidence>
<dbReference type="AlphaFoldDB" id="D6A718"/>
<evidence type="ECO:0000313" key="1">
    <source>
        <dbReference type="EMBL" id="EFE71844.2"/>
    </source>
</evidence>
<dbReference type="eggNOG" id="COG2801">
    <property type="taxonomic scope" value="Bacteria"/>
</dbReference>
<accession>D6A718</accession>
<gene>
    <name evidence="1" type="ORF">SSFG_07080</name>
</gene>
<organism evidence="1 2">
    <name type="scientific">Streptomyces viridosporus (strain ATCC 14672 / DSM 40746 / JCM 4963 / KCTC 9882 / NRRL B-12104 / FH 1290)</name>
    <name type="common">Streptomyces ghanaensis</name>
    <dbReference type="NCBI Taxonomy" id="566461"/>
    <lineage>
        <taxon>Bacteria</taxon>
        <taxon>Bacillati</taxon>
        <taxon>Actinomycetota</taxon>
        <taxon>Actinomycetes</taxon>
        <taxon>Kitasatosporales</taxon>
        <taxon>Streptomycetaceae</taxon>
        <taxon>Streptomyces</taxon>
    </lineage>
</organism>
<protein>
    <recommendedName>
        <fullName evidence="3">Transposase</fullName>
    </recommendedName>
</protein>
<reference evidence="2" key="1">
    <citation type="submission" date="2008-12" db="EMBL/GenBank/DDBJ databases">
        <title>Annotation of Streptomyces ghanaensis ATCC 14672.</title>
        <authorList>
            <consortium name="The Broad Institute Genome Sequencing Platform"/>
            <consortium name="Broad Institute Microbial Sequencing Center"/>
            <person name="Fischbach M."/>
            <person name="Ward D."/>
            <person name="Young S."/>
            <person name="Kodira C.D."/>
            <person name="Zeng Q."/>
            <person name="Koehrsen M."/>
            <person name="Godfrey P."/>
            <person name="Alvarado L."/>
            <person name="Berlin A.M."/>
            <person name="Borenstein D."/>
            <person name="Chen Z."/>
            <person name="Engels R."/>
            <person name="Freedman E."/>
            <person name="Gellesch M."/>
            <person name="Goldberg J."/>
            <person name="Griggs A."/>
            <person name="Gujja S."/>
            <person name="Heiman D.I."/>
            <person name="Hepburn T.A."/>
            <person name="Howarth C."/>
            <person name="Jen D."/>
            <person name="Larson L."/>
            <person name="Lewis B."/>
            <person name="Mehta T."/>
            <person name="Park D."/>
            <person name="Pearson M."/>
            <person name="Roberts A."/>
            <person name="Saif S."/>
            <person name="Shea T.D."/>
            <person name="Shenoy N."/>
            <person name="Sisk P."/>
            <person name="Stolte C."/>
            <person name="Sykes S.N."/>
            <person name="Walk T."/>
            <person name="White J."/>
            <person name="Yandava C."/>
            <person name="Straight P."/>
            <person name="Clardy J."/>
            <person name="Hung D."/>
            <person name="Kolter R."/>
            <person name="Mekalanos J."/>
            <person name="Walker S."/>
            <person name="Walsh C.T."/>
            <person name="Wieland B.L.C."/>
            <person name="Ilzarbe M."/>
            <person name="Galagan J."/>
            <person name="Nusbaum C."/>
            <person name="Birren B."/>
        </authorList>
    </citation>
    <scope>NUCLEOTIDE SEQUENCE [LARGE SCALE GENOMIC DNA]</scope>
    <source>
        <strain evidence="2">ATCC 14672 / DSM 40746 / JCM 4963 / KCTC 9882 / NRRL B-12104 / FH 1290</strain>
    </source>
</reference>